<keyword evidence="2" id="KW-1185">Reference proteome</keyword>
<dbReference type="EMBL" id="JAEFCI010011499">
    <property type="protein sequence ID" value="KAG5456586.1"/>
    <property type="molecule type" value="Genomic_DNA"/>
</dbReference>
<sequence length="73" mass="7998">MISTGELSPARARATVRTCLTSLTETSARPLACWWRAVVMSRATPKCLQTAVQKRDVQFRASGYQGDPILSIS</sequence>
<dbReference type="Proteomes" id="UP000673691">
    <property type="component" value="Unassembled WGS sequence"/>
</dbReference>
<gene>
    <name evidence="1" type="ORF">BJ554DRAFT_3638</name>
</gene>
<protein>
    <submittedName>
        <fullName evidence="1">Uncharacterized protein</fullName>
    </submittedName>
</protein>
<comment type="caution">
    <text evidence="1">The sequence shown here is derived from an EMBL/GenBank/DDBJ whole genome shotgun (WGS) entry which is preliminary data.</text>
</comment>
<dbReference type="AlphaFoldDB" id="A0A8H7ZNW6"/>
<accession>A0A8H7ZNW6</accession>
<evidence type="ECO:0000313" key="2">
    <source>
        <dbReference type="Proteomes" id="UP000673691"/>
    </source>
</evidence>
<proteinExistence type="predicted"/>
<reference evidence="1 2" key="1">
    <citation type="journal article" name="Sci. Rep.">
        <title>Genome-scale phylogenetic analyses confirm Olpidium as the closest living zoosporic fungus to the non-flagellated, terrestrial fungi.</title>
        <authorList>
            <person name="Chang Y."/>
            <person name="Rochon D."/>
            <person name="Sekimoto S."/>
            <person name="Wang Y."/>
            <person name="Chovatia M."/>
            <person name="Sandor L."/>
            <person name="Salamov A."/>
            <person name="Grigoriev I.V."/>
            <person name="Stajich J.E."/>
            <person name="Spatafora J.W."/>
        </authorList>
    </citation>
    <scope>NUCLEOTIDE SEQUENCE [LARGE SCALE GENOMIC DNA]</scope>
    <source>
        <strain evidence="1">S191</strain>
    </source>
</reference>
<name>A0A8H7ZNW6_9FUNG</name>
<evidence type="ECO:0000313" key="1">
    <source>
        <dbReference type="EMBL" id="KAG5456586.1"/>
    </source>
</evidence>
<organism evidence="1 2">
    <name type="scientific">Olpidium bornovanus</name>
    <dbReference type="NCBI Taxonomy" id="278681"/>
    <lineage>
        <taxon>Eukaryota</taxon>
        <taxon>Fungi</taxon>
        <taxon>Fungi incertae sedis</taxon>
        <taxon>Olpidiomycota</taxon>
        <taxon>Olpidiomycotina</taxon>
        <taxon>Olpidiomycetes</taxon>
        <taxon>Olpidiales</taxon>
        <taxon>Olpidiaceae</taxon>
        <taxon>Olpidium</taxon>
    </lineage>
</organism>